<dbReference type="SUPFAM" id="SSF53335">
    <property type="entry name" value="S-adenosyl-L-methionine-dependent methyltransferases"/>
    <property type="match status" value="1"/>
</dbReference>
<dbReference type="GO" id="GO:0032259">
    <property type="term" value="P:methylation"/>
    <property type="evidence" value="ECO:0007669"/>
    <property type="project" value="UniProtKB-KW"/>
</dbReference>
<evidence type="ECO:0000259" key="6">
    <source>
        <dbReference type="Pfam" id="PF05175"/>
    </source>
</evidence>
<evidence type="ECO:0000256" key="5">
    <source>
        <dbReference type="ARBA" id="ARBA00048391"/>
    </source>
</evidence>
<dbReference type="NCBIfam" id="TIGR00536">
    <property type="entry name" value="hemK_fam"/>
    <property type="match status" value="1"/>
</dbReference>
<feature type="domain" description="Methyltransferase small" evidence="6">
    <location>
        <begin position="94"/>
        <end position="178"/>
    </location>
</feature>
<keyword evidence="2 8" id="KW-0489">Methyltransferase</keyword>
<protein>
    <recommendedName>
        <fullName evidence="1">peptide chain release factor N(5)-glutamine methyltransferase</fullName>
        <ecNumber evidence="1">2.1.1.297</ecNumber>
    </recommendedName>
</protein>
<proteinExistence type="inferred from homology"/>
<evidence type="ECO:0000259" key="7">
    <source>
        <dbReference type="Pfam" id="PF17827"/>
    </source>
</evidence>
<keyword evidence="4" id="KW-0949">S-adenosyl-L-methionine</keyword>
<dbReference type="EMBL" id="FPHW01000087">
    <property type="protein sequence ID" value="SFV84053.1"/>
    <property type="molecule type" value="Genomic_DNA"/>
</dbReference>
<dbReference type="GO" id="GO:0003676">
    <property type="term" value="F:nucleic acid binding"/>
    <property type="evidence" value="ECO:0007669"/>
    <property type="project" value="InterPro"/>
</dbReference>
<gene>
    <name evidence="8" type="ORF">MNB_SUP05-7-589</name>
</gene>
<dbReference type="InterPro" id="IPR004556">
    <property type="entry name" value="HemK-like"/>
</dbReference>
<dbReference type="PROSITE" id="PS00092">
    <property type="entry name" value="N6_MTASE"/>
    <property type="match status" value="1"/>
</dbReference>
<name>A0A1W1DRC8_9ZZZZ</name>
<reference evidence="8" key="1">
    <citation type="submission" date="2016-10" db="EMBL/GenBank/DDBJ databases">
        <authorList>
            <person name="de Groot N.N."/>
        </authorList>
    </citation>
    <scope>NUCLEOTIDE SEQUENCE</scope>
</reference>
<dbReference type="GO" id="GO:0102559">
    <property type="term" value="F:peptide chain release factor N(5)-glutamine methyltransferase activity"/>
    <property type="evidence" value="ECO:0007669"/>
    <property type="project" value="UniProtKB-EC"/>
</dbReference>
<comment type="catalytic activity">
    <reaction evidence="5">
        <text>L-glutaminyl-[peptide chain release factor] + S-adenosyl-L-methionine = N(5)-methyl-L-glutaminyl-[peptide chain release factor] + S-adenosyl-L-homocysteine + H(+)</text>
        <dbReference type="Rhea" id="RHEA:42896"/>
        <dbReference type="Rhea" id="RHEA-COMP:10271"/>
        <dbReference type="Rhea" id="RHEA-COMP:10272"/>
        <dbReference type="ChEBI" id="CHEBI:15378"/>
        <dbReference type="ChEBI" id="CHEBI:30011"/>
        <dbReference type="ChEBI" id="CHEBI:57856"/>
        <dbReference type="ChEBI" id="CHEBI:59789"/>
        <dbReference type="ChEBI" id="CHEBI:61891"/>
        <dbReference type="EC" id="2.1.1.297"/>
    </reaction>
</comment>
<organism evidence="8">
    <name type="scientific">hydrothermal vent metagenome</name>
    <dbReference type="NCBI Taxonomy" id="652676"/>
    <lineage>
        <taxon>unclassified sequences</taxon>
        <taxon>metagenomes</taxon>
        <taxon>ecological metagenomes</taxon>
    </lineage>
</organism>
<evidence type="ECO:0000256" key="4">
    <source>
        <dbReference type="ARBA" id="ARBA00022691"/>
    </source>
</evidence>
<keyword evidence="3 8" id="KW-0808">Transferase</keyword>
<dbReference type="InterPro" id="IPR050320">
    <property type="entry name" value="N5-glutamine_MTase"/>
</dbReference>
<dbReference type="EC" id="2.1.1.297" evidence="1"/>
<dbReference type="Gene3D" id="1.10.8.10">
    <property type="entry name" value="DNA helicase RuvA subunit, C-terminal domain"/>
    <property type="match status" value="1"/>
</dbReference>
<dbReference type="AlphaFoldDB" id="A0A1W1DRC8"/>
<dbReference type="PANTHER" id="PTHR18895">
    <property type="entry name" value="HEMK METHYLTRANSFERASE"/>
    <property type="match status" value="1"/>
</dbReference>
<dbReference type="InterPro" id="IPR019874">
    <property type="entry name" value="RF_methyltr_PrmC"/>
</dbReference>
<evidence type="ECO:0000256" key="2">
    <source>
        <dbReference type="ARBA" id="ARBA00022603"/>
    </source>
</evidence>
<evidence type="ECO:0000256" key="3">
    <source>
        <dbReference type="ARBA" id="ARBA00022679"/>
    </source>
</evidence>
<dbReference type="InterPro" id="IPR007848">
    <property type="entry name" value="Small_mtfrase_dom"/>
</dbReference>
<dbReference type="CDD" id="cd02440">
    <property type="entry name" value="AdoMet_MTases"/>
    <property type="match status" value="1"/>
</dbReference>
<accession>A0A1W1DRC8</accession>
<dbReference type="HAMAP" id="MF_02126">
    <property type="entry name" value="RF_methyltr_PrmC"/>
    <property type="match status" value="1"/>
</dbReference>
<dbReference type="InterPro" id="IPR002052">
    <property type="entry name" value="DNA_methylase_N6_adenine_CS"/>
</dbReference>
<sequence>MNTVNDYLKSGAIDIAPLLSLALNKTTTELYTQGGYQLSTEETKQLENLIKQREQGVPFSYLSGTKGFYHLDFKVTSDTLIPRPETELIIDIALDLLDKQKSYDIVDLGTGSGIIAVTLADKCPKWNLTATDYSYAALEVAKTNATTNINFQQGRWFDATPNQCFDLIISNPPYIEQGDPYLYDLTYEPQSALVSGKDGLDDIRIIVNIAPKYLNQDGYLLLEHGYNQQDIIEELLSDQFQNIQRFKDFNGQDRAILAQIK</sequence>
<dbReference type="PANTHER" id="PTHR18895:SF74">
    <property type="entry name" value="MTRF1L RELEASE FACTOR GLUTAMINE METHYLTRANSFERASE"/>
    <property type="match status" value="1"/>
</dbReference>
<dbReference type="InterPro" id="IPR040758">
    <property type="entry name" value="PrmC_N"/>
</dbReference>
<dbReference type="NCBIfam" id="TIGR03534">
    <property type="entry name" value="RF_mod_PrmC"/>
    <property type="match status" value="1"/>
</dbReference>
<evidence type="ECO:0000313" key="8">
    <source>
        <dbReference type="EMBL" id="SFV84053.1"/>
    </source>
</evidence>
<dbReference type="Pfam" id="PF17827">
    <property type="entry name" value="PrmC_N"/>
    <property type="match status" value="1"/>
</dbReference>
<feature type="domain" description="Release factor glutamine methyltransferase N-terminal" evidence="7">
    <location>
        <begin position="13"/>
        <end position="64"/>
    </location>
</feature>
<dbReference type="InterPro" id="IPR029063">
    <property type="entry name" value="SAM-dependent_MTases_sf"/>
</dbReference>
<dbReference type="Gene3D" id="3.40.50.150">
    <property type="entry name" value="Vaccinia Virus protein VP39"/>
    <property type="match status" value="1"/>
</dbReference>
<evidence type="ECO:0000256" key="1">
    <source>
        <dbReference type="ARBA" id="ARBA00012771"/>
    </source>
</evidence>
<dbReference type="Pfam" id="PF05175">
    <property type="entry name" value="MTS"/>
    <property type="match status" value="1"/>
</dbReference>